<keyword evidence="3" id="KW-1185">Reference proteome</keyword>
<comment type="caution">
    <text evidence="2">The sequence shown here is derived from an EMBL/GenBank/DDBJ whole genome shotgun (WGS) entry which is preliminary data.</text>
</comment>
<dbReference type="Proteomes" id="UP000664203">
    <property type="component" value="Unassembled WGS sequence"/>
</dbReference>
<protein>
    <submittedName>
        <fullName evidence="2">Uncharacterized protein</fullName>
    </submittedName>
</protein>
<evidence type="ECO:0000256" key="1">
    <source>
        <dbReference type="SAM" id="MobiDB-lite"/>
    </source>
</evidence>
<dbReference type="AlphaFoldDB" id="A0A8H3I2R3"/>
<accession>A0A8H3I2R3</accession>
<sequence>MLLLPQLVHIWLPNHDAASQEPDRNPPSEQAPRWQIPPLISFLEGLSDDPTQLEFKAKRFPCGHVVSVRSVLACCNFFGDALWTPGPHFLGCAQPECSETLEFPKLPDPRVIDGLQARLDLIQWSWNKYAPPTELDQNTVSLLRDILSGIGHLTRDPGPETDAELPPGEPSEFSLAQTLALMETEAFGLMVQLQDRKKSAEIPARGTQPYCTYRAAAVPTAGHSQLLYPMSSPGQDCTCDTPHDFEREASSWALTPAETESDPDEPTDEKAKRRKTVGFLAPVVVTEVKYFEPWWCDEYRDSGRYWSTGFHRRSIDLSTRADDEREIERLERPEGSVARMSRELDDQESDCSTVVGNDEEVPDEMERANEAWEDEMFESLDEMEGADESRDDDNDDDNDKVLEETEELRGSWEDLF</sequence>
<gene>
    <name evidence="2" type="ORF">ALECFALPRED_008313</name>
</gene>
<feature type="region of interest" description="Disordered" evidence="1">
    <location>
        <begin position="251"/>
        <end position="273"/>
    </location>
</feature>
<dbReference type="OrthoDB" id="5354604at2759"/>
<feature type="region of interest" description="Disordered" evidence="1">
    <location>
        <begin position="334"/>
        <end position="416"/>
    </location>
</feature>
<dbReference type="EMBL" id="CAJPDR010000057">
    <property type="protein sequence ID" value="CAF9912817.1"/>
    <property type="molecule type" value="Genomic_DNA"/>
</dbReference>
<organism evidence="2 3">
    <name type="scientific">Alectoria fallacina</name>
    <dbReference type="NCBI Taxonomy" id="1903189"/>
    <lineage>
        <taxon>Eukaryota</taxon>
        <taxon>Fungi</taxon>
        <taxon>Dikarya</taxon>
        <taxon>Ascomycota</taxon>
        <taxon>Pezizomycotina</taxon>
        <taxon>Lecanoromycetes</taxon>
        <taxon>OSLEUM clade</taxon>
        <taxon>Lecanoromycetidae</taxon>
        <taxon>Lecanorales</taxon>
        <taxon>Lecanorineae</taxon>
        <taxon>Parmeliaceae</taxon>
        <taxon>Alectoria</taxon>
    </lineage>
</organism>
<feature type="compositionally biased region" description="Basic and acidic residues" evidence="1">
    <location>
        <begin position="334"/>
        <end position="344"/>
    </location>
</feature>
<evidence type="ECO:0000313" key="3">
    <source>
        <dbReference type="Proteomes" id="UP000664203"/>
    </source>
</evidence>
<evidence type="ECO:0000313" key="2">
    <source>
        <dbReference type="EMBL" id="CAF9912817.1"/>
    </source>
</evidence>
<reference evidence="2" key="1">
    <citation type="submission" date="2021-03" db="EMBL/GenBank/DDBJ databases">
        <authorList>
            <person name="Tagirdzhanova G."/>
        </authorList>
    </citation>
    <scope>NUCLEOTIDE SEQUENCE</scope>
</reference>
<name>A0A8H3I2R3_9LECA</name>
<feature type="compositionally biased region" description="Basic and acidic residues" evidence="1">
    <location>
        <begin position="399"/>
        <end position="416"/>
    </location>
</feature>
<feature type="compositionally biased region" description="Acidic residues" evidence="1">
    <location>
        <begin position="371"/>
        <end position="398"/>
    </location>
</feature>
<proteinExistence type="predicted"/>